<dbReference type="AlphaFoldDB" id="A0A8B0SWA2"/>
<sequence>MPKTDGSDIAGTVMLPNMNGNNINIKRFRKRWKVTFT</sequence>
<organism evidence="1">
    <name type="scientific">Klebsiella pneumoniae</name>
    <dbReference type="NCBI Taxonomy" id="573"/>
    <lineage>
        <taxon>Bacteria</taxon>
        <taxon>Pseudomonadati</taxon>
        <taxon>Pseudomonadota</taxon>
        <taxon>Gammaproteobacteria</taxon>
        <taxon>Enterobacterales</taxon>
        <taxon>Enterobacteriaceae</taxon>
        <taxon>Klebsiella/Raoultella group</taxon>
        <taxon>Klebsiella</taxon>
        <taxon>Klebsiella pneumoniae complex</taxon>
    </lineage>
</organism>
<protein>
    <submittedName>
        <fullName evidence="1">IncF plasmid conjugative transfer protein TraN</fullName>
    </submittedName>
</protein>
<name>A0A8B0SWA2_KLEPN</name>
<keyword evidence="1" id="KW-0614">Plasmid</keyword>
<reference evidence="1" key="1">
    <citation type="submission" date="2020-01" db="EMBL/GenBank/DDBJ databases">
        <authorList>
            <person name="Qin S."/>
        </authorList>
    </citation>
    <scope>NUCLEOTIDE SEQUENCE</scope>
    <source>
        <strain evidence="1">CVir17-16-YZ6g</strain>
        <plasmid evidence="1">p17-15-vir-like</plasmid>
    </source>
</reference>
<evidence type="ECO:0000313" key="1">
    <source>
        <dbReference type="EMBL" id="QTX14027.1"/>
    </source>
</evidence>
<geneLocation type="plasmid" evidence="1">
    <name>p17-15-vir-like</name>
</geneLocation>
<proteinExistence type="predicted"/>
<accession>A0A8B0SWA2</accession>
<dbReference type="EMBL" id="MN956836">
    <property type="protein sequence ID" value="QTX14027.1"/>
    <property type="molecule type" value="Genomic_DNA"/>
</dbReference>